<dbReference type="Pfam" id="PF17696">
    <property type="entry name" value="ALN"/>
    <property type="match status" value="1"/>
</dbReference>
<evidence type="ECO:0000313" key="2">
    <source>
        <dbReference type="EMBL" id="CAG5926861.1"/>
    </source>
</evidence>
<keyword evidence="1" id="KW-0812">Transmembrane</keyword>
<dbReference type="OrthoDB" id="8878317at2759"/>
<feature type="transmembrane region" description="Helical" evidence="1">
    <location>
        <begin position="69"/>
        <end position="87"/>
    </location>
</feature>
<comment type="caution">
    <text evidence="2">The sequence shown here is derived from an EMBL/GenBank/DDBJ whole genome shotgun (WGS) entry which is preliminary data.</text>
</comment>
<dbReference type="Proteomes" id="UP000677803">
    <property type="component" value="Unassembled WGS sequence"/>
</dbReference>
<keyword evidence="3" id="KW-1185">Reference proteome</keyword>
<dbReference type="PANTHER" id="PTHR37367:SF1">
    <property type="entry name" value="CHROMOSOME 4 OPEN READING FRAME 3"/>
    <property type="match status" value="1"/>
</dbReference>
<gene>
    <name evidence="2" type="ORF">MMEN_LOCUS11080</name>
</gene>
<evidence type="ECO:0000256" key="1">
    <source>
        <dbReference type="SAM" id="Phobius"/>
    </source>
</evidence>
<keyword evidence="1" id="KW-0472">Membrane</keyword>
<protein>
    <submittedName>
        <fullName evidence="2">(Atlantic silverside) hypothetical protein</fullName>
    </submittedName>
</protein>
<name>A0A8S4AZR4_9TELE</name>
<organism evidence="2 3">
    <name type="scientific">Menidia menidia</name>
    <name type="common">Atlantic silverside</name>
    <dbReference type="NCBI Taxonomy" id="238744"/>
    <lineage>
        <taxon>Eukaryota</taxon>
        <taxon>Metazoa</taxon>
        <taxon>Chordata</taxon>
        <taxon>Craniata</taxon>
        <taxon>Vertebrata</taxon>
        <taxon>Euteleostomi</taxon>
        <taxon>Actinopterygii</taxon>
        <taxon>Neopterygii</taxon>
        <taxon>Teleostei</taxon>
        <taxon>Neoteleostei</taxon>
        <taxon>Acanthomorphata</taxon>
        <taxon>Ovalentaria</taxon>
        <taxon>Atherinomorphae</taxon>
        <taxon>Atheriniformes</taxon>
        <taxon>Atherinopsidae</taxon>
        <taxon>Menidiinae</taxon>
        <taxon>Menidia</taxon>
    </lineage>
</organism>
<sequence>MHLVPRKHFSSLDTFTGAHSRGSCLFSSGELTAEMGPSATSVGESENHKMFKTNGDAVSLPKHSYWFDFWVFVLFDIALFIFIYFIVP</sequence>
<proteinExistence type="predicted"/>
<dbReference type="PANTHER" id="PTHR37367">
    <property type="entry name" value="CHROMOSOME 4 OPEN READING FRAME 3"/>
    <property type="match status" value="1"/>
</dbReference>
<dbReference type="AlphaFoldDB" id="A0A8S4AZR4"/>
<accession>A0A8S4AZR4</accession>
<evidence type="ECO:0000313" key="3">
    <source>
        <dbReference type="Proteomes" id="UP000677803"/>
    </source>
</evidence>
<keyword evidence="1" id="KW-1133">Transmembrane helix</keyword>
<reference evidence="2" key="1">
    <citation type="submission" date="2021-05" db="EMBL/GenBank/DDBJ databases">
        <authorList>
            <person name="Tigano A."/>
        </authorList>
    </citation>
    <scope>NUCLEOTIDE SEQUENCE</scope>
</reference>
<dbReference type="EMBL" id="CAJRST010011113">
    <property type="protein sequence ID" value="CAG5926861.1"/>
    <property type="molecule type" value="Genomic_DNA"/>
</dbReference>
<dbReference type="InterPro" id="IPR038780">
    <property type="entry name" value="ALN"/>
</dbReference>